<reference evidence="1" key="1">
    <citation type="submission" date="2022-07" db="EMBL/GenBank/DDBJ databases">
        <title>Phylogenomic reconstructions and comparative analyses of Kickxellomycotina fungi.</title>
        <authorList>
            <person name="Reynolds N.K."/>
            <person name="Stajich J.E."/>
            <person name="Barry K."/>
            <person name="Grigoriev I.V."/>
            <person name="Crous P."/>
            <person name="Smith M.E."/>
        </authorList>
    </citation>
    <scope>NUCLEOTIDE SEQUENCE</scope>
    <source>
        <strain evidence="1">CBS 102833</strain>
    </source>
</reference>
<gene>
    <name evidence="1" type="ORF">H4S07_002527</name>
</gene>
<evidence type="ECO:0000313" key="2">
    <source>
        <dbReference type="Proteomes" id="UP001140096"/>
    </source>
</evidence>
<protein>
    <submittedName>
        <fullName evidence="1">Uncharacterized protein</fullName>
    </submittedName>
</protein>
<evidence type="ECO:0000313" key="1">
    <source>
        <dbReference type="EMBL" id="KAJ2810691.1"/>
    </source>
</evidence>
<dbReference type="EMBL" id="JANBUP010000639">
    <property type="protein sequence ID" value="KAJ2810691.1"/>
    <property type="molecule type" value="Genomic_DNA"/>
</dbReference>
<accession>A0ACC1LKE1</accession>
<proteinExistence type="predicted"/>
<organism evidence="1 2">
    <name type="scientific">Coemansia furcata</name>
    <dbReference type="NCBI Taxonomy" id="417177"/>
    <lineage>
        <taxon>Eukaryota</taxon>
        <taxon>Fungi</taxon>
        <taxon>Fungi incertae sedis</taxon>
        <taxon>Zoopagomycota</taxon>
        <taxon>Kickxellomycotina</taxon>
        <taxon>Kickxellomycetes</taxon>
        <taxon>Kickxellales</taxon>
        <taxon>Kickxellaceae</taxon>
        <taxon>Coemansia</taxon>
    </lineage>
</organism>
<name>A0ACC1LKE1_9FUNG</name>
<sequence length="428" mass="45822">MDVPGTNSVNGAAFNVLNSIIGSGIIGLPYALSNAGMITGLAMLVVVGLVSQFAIYTLVLTGKRVGAMHYSEVAQITLGTLGYQALSASIIVSLVGVVTTYLVILGDISSSLRQTYLPAQEWLSRSVAIAIVGYVFILPLLFFRHSGPLAKYSVVSIAALPVILLIVAIRAPAYASTATATDYPVVIGPHVFRALGILCFSYCSAHAAFQNFLGLRERTMKNWMRVTTLATWVAIVICCAFAAIGLASFGSGVQANIFLNFPTTDTYVNIARVLFCLTLVLTFPLSFYPIRDTLTHLLHIHSQQRRVSGRVLESLLTVSALTFVCILAAKCTNLGVAYELVGAATATTISFIFPALIFLHGGTDVTLKSAMDFGLPTTTSTMLPLLGNSGDDTPTRWNGLVWQWLGGWFMLLFGIAVFIVGTTSTLQR</sequence>
<comment type="caution">
    <text evidence="1">The sequence shown here is derived from an EMBL/GenBank/DDBJ whole genome shotgun (WGS) entry which is preliminary data.</text>
</comment>
<dbReference type="Proteomes" id="UP001140096">
    <property type="component" value="Unassembled WGS sequence"/>
</dbReference>
<keyword evidence="2" id="KW-1185">Reference proteome</keyword>